<dbReference type="PANTHER" id="PTHR42637:SF1">
    <property type="entry name" value="TRNA 2-(METHYLSULFANYL)-N(6)-ISOPENTENYLADENOSINE(37) HYDROXYLASE"/>
    <property type="match status" value="1"/>
</dbReference>
<dbReference type="Proteomes" id="UP000537130">
    <property type="component" value="Unassembled WGS sequence"/>
</dbReference>
<dbReference type="PANTHER" id="PTHR42637">
    <property type="entry name" value="TRNA-(MS[2]IO[6]A)-HYDROXYLASE"/>
    <property type="match status" value="1"/>
</dbReference>
<comment type="caution">
    <text evidence="1">The sequence shown here is derived from an EMBL/GenBank/DDBJ whole genome shotgun (WGS) entry which is preliminary data.</text>
</comment>
<keyword evidence="2" id="KW-1185">Reference proteome</keyword>
<dbReference type="CDD" id="cd07910">
    <property type="entry name" value="MiaE"/>
    <property type="match status" value="1"/>
</dbReference>
<dbReference type="InterPro" id="IPR009078">
    <property type="entry name" value="Ferritin-like_SF"/>
</dbReference>
<proteinExistence type="predicted"/>
<dbReference type="InterPro" id="IPR012347">
    <property type="entry name" value="Ferritin-like"/>
</dbReference>
<dbReference type="EC" id="1.-.-.-" evidence="1"/>
<sequence>MKAPENLGLTPKIPTENDTAVVITLRYQTPSEWTETVLADFDHFLLDHAAAEKKAAGMAISMASHYPDKPELVEAMAELAVEEMSHYREVVKLIHSRGGLTAADERDPYVNQLRKHLRKGSEAYFLDRLLLGGVIEARGAERFGLIADAAEDGPIKRFYTSISRSEERHRTLFTDLAHRYFPADTVVQRLDEWLKLEAEIAARQPIRAALH</sequence>
<dbReference type="PIRSF" id="PIRSF020736">
    <property type="entry name" value="MiaE"/>
    <property type="match status" value="1"/>
</dbReference>
<dbReference type="Gene3D" id="1.20.1260.10">
    <property type="match status" value="1"/>
</dbReference>
<accession>A0A7W4W3Z4</accession>
<dbReference type="SUPFAM" id="SSF47240">
    <property type="entry name" value="Ferritin-like"/>
    <property type="match status" value="1"/>
</dbReference>
<dbReference type="EMBL" id="JACHWY010000001">
    <property type="protein sequence ID" value="MBB3047033.1"/>
    <property type="molecule type" value="Genomic_DNA"/>
</dbReference>
<gene>
    <name evidence="1" type="ORF">FHR99_001269</name>
</gene>
<evidence type="ECO:0000313" key="1">
    <source>
        <dbReference type="EMBL" id="MBB3047033.1"/>
    </source>
</evidence>
<reference evidence="1 2" key="1">
    <citation type="submission" date="2020-08" db="EMBL/GenBank/DDBJ databases">
        <title>Genomic Encyclopedia of Type Strains, Phase III (KMG-III): the genomes of soil and plant-associated and newly described type strains.</title>
        <authorList>
            <person name="Whitman W."/>
        </authorList>
    </citation>
    <scope>NUCLEOTIDE SEQUENCE [LARGE SCALE GENOMIC DNA]</scope>
    <source>
        <strain evidence="1 2">CECT 8654</strain>
    </source>
</reference>
<dbReference type="GO" id="GO:0006400">
    <property type="term" value="P:tRNA modification"/>
    <property type="evidence" value="ECO:0007669"/>
    <property type="project" value="InterPro"/>
</dbReference>
<evidence type="ECO:0000313" key="2">
    <source>
        <dbReference type="Proteomes" id="UP000537130"/>
    </source>
</evidence>
<name>A0A7W4W3Z4_9GAMM</name>
<dbReference type="GO" id="GO:0045301">
    <property type="term" value="F:tRNA 2-(methylsulfanyl)-N(6)-isopentenyladenosine(37) hydroxylase activity"/>
    <property type="evidence" value="ECO:0007669"/>
    <property type="project" value="InterPro"/>
</dbReference>
<protein>
    <submittedName>
        <fullName evidence="1">tRNA-(Ms[2]io[6]A)-hydroxylase</fullName>
        <ecNumber evidence="1">1.-.-.-</ecNumber>
    </submittedName>
</protein>
<keyword evidence="1" id="KW-0560">Oxidoreductase</keyword>
<organism evidence="1 2">
    <name type="scientific">Litorivivens lipolytica</name>
    <dbReference type="NCBI Taxonomy" id="1524264"/>
    <lineage>
        <taxon>Bacteria</taxon>
        <taxon>Pseudomonadati</taxon>
        <taxon>Pseudomonadota</taxon>
        <taxon>Gammaproteobacteria</taxon>
        <taxon>Litorivivens</taxon>
    </lineage>
</organism>
<dbReference type="Pfam" id="PF06175">
    <property type="entry name" value="MiaE"/>
    <property type="match status" value="1"/>
</dbReference>
<dbReference type="InterPro" id="IPR010386">
    <property type="entry name" value="tRNA-Hydrxlase_MiaE"/>
</dbReference>
<dbReference type="AlphaFoldDB" id="A0A7W4W3Z4"/>